<proteinExistence type="predicted"/>
<name>A0ABT2NIK1_9RHOB</name>
<feature type="chain" id="PRO_5046310803" description="Cellulose biosynthesis protein BcsS" evidence="1">
    <location>
        <begin position="24"/>
        <end position="255"/>
    </location>
</feature>
<feature type="signal peptide" evidence="1">
    <location>
        <begin position="1"/>
        <end position="23"/>
    </location>
</feature>
<reference evidence="3" key="1">
    <citation type="submission" date="2023-07" db="EMBL/GenBank/DDBJ databases">
        <title>Defluviimonas sediminis sp. nov., isolated from mangrove sediment.</title>
        <authorList>
            <person name="Liu L."/>
            <person name="Li J."/>
            <person name="Huang Y."/>
            <person name="Pan J."/>
            <person name="Li M."/>
        </authorList>
    </citation>
    <scope>NUCLEOTIDE SEQUENCE [LARGE SCALE GENOMIC DNA]</scope>
    <source>
        <strain evidence="3">FT324</strain>
    </source>
</reference>
<protein>
    <recommendedName>
        <fullName evidence="4">Cellulose biosynthesis protein BcsS</fullName>
    </recommendedName>
</protein>
<accession>A0ABT2NIK1</accession>
<evidence type="ECO:0000256" key="1">
    <source>
        <dbReference type="SAM" id="SignalP"/>
    </source>
</evidence>
<evidence type="ECO:0008006" key="4">
    <source>
        <dbReference type="Google" id="ProtNLM"/>
    </source>
</evidence>
<dbReference type="Proteomes" id="UP001205601">
    <property type="component" value="Unassembled WGS sequence"/>
</dbReference>
<comment type="caution">
    <text evidence="2">The sequence shown here is derived from an EMBL/GenBank/DDBJ whole genome shotgun (WGS) entry which is preliminary data.</text>
</comment>
<keyword evidence="1" id="KW-0732">Signal</keyword>
<evidence type="ECO:0000313" key="3">
    <source>
        <dbReference type="Proteomes" id="UP001205601"/>
    </source>
</evidence>
<dbReference type="RefSeq" id="WP_261494175.1">
    <property type="nucleotide sequence ID" value="NZ_JAOCQF010000001.1"/>
</dbReference>
<dbReference type="EMBL" id="JAOCQF010000001">
    <property type="protein sequence ID" value="MCT8328751.1"/>
    <property type="molecule type" value="Genomic_DNA"/>
</dbReference>
<organism evidence="2 3">
    <name type="scientific">Albidovulum sediminis</name>
    <dbReference type="NCBI Taxonomy" id="3066345"/>
    <lineage>
        <taxon>Bacteria</taxon>
        <taxon>Pseudomonadati</taxon>
        <taxon>Pseudomonadota</taxon>
        <taxon>Alphaproteobacteria</taxon>
        <taxon>Rhodobacterales</taxon>
        <taxon>Paracoccaceae</taxon>
        <taxon>Albidovulum</taxon>
    </lineage>
</organism>
<gene>
    <name evidence="2" type="ORF">N5I32_04390</name>
</gene>
<keyword evidence="3" id="KW-1185">Reference proteome</keyword>
<evidence type="ECO:0000313" key="2">
    <source>
        <dbReference type="EMBL" id="MCT8328751.1"/>
    </source>
</evidence>
<sequence length="255" mass="26737">MFQSMRHLSLAAAALVMALPASAQSSLGLSRLEAEIGITGDGSQDLAEARLSGDFRITGAHGLQLDLSALDYPGGYLGQIDGHLYLQPGTRSKYGLFGSLADVDGREATVAFAGAEGLFALTRRTTLETRAGIGYARPGALDFVAAEARLSQAVTRALSVHVAAQVAEIQEQSLDTRAWGAEIGLTWHPAQGPLAITAAAGTTGLDGRDSAPADGYIRLGVNWSFGGGSDARRPVAERGFTSPRPFDPLLRRGRF</sequence>